<sequence length="183" mass="21452">MMWFESAACLINTENKSRLQIRFDDFSEYRTQFTETFEVLLTILDDSKPEHEAVLTKRPRLGDYGHIAYKRFLSVHRRLPWELKLWEKRTVSAGGTDRTNGGRRLRAAEMACKQWGIECCWVGLHGLQFIGFAMLRKRVMQRTRLTIPKLELSGAELLVKLIDHAVSWLCETNNIDEFFLIAW</sequence>
<comment type="caution">
    <text evidence="1">The sequence shown here is derived from an EMBL/GenBank/DDBJ whole genome shotgun (WGS) entry which is preliminary data.</text>
</comment>
<reference evidence="1 2" key="1">
    <citation type="journal article" date="2019" name="Commun. Biol.">
        <title>The bagworm genome reveals a unique fibroin gene that provides high tensile strength.</title>
        <authorList>
            <person name="Kono N."/>
            <person name="Nakamura H."/>
            <person name="Ohtoshi R."/>
            <person name="Tomita M."/>
            <person name="Numata K."/>
            <person name="Arakawa K."/>
        </authorList>
    </citation>
    <scope>NUCLEOTIDE SEQUENCE [LARGE SCALE GENOMIC DNA]</scope>
</reference>
<dbReference type="EMBL" id="BGZK01000930">
    <property type="protein sequence ID" value="GBP65486.1"/>
    <property type="molecule type" value="Genomic_DNA"/>
</dbReference>
<keyword evidence="2" id="KW-1185">Reference proteome</keyword>
<name>A0A4C1XNH9_EUMVA</name>
<gene>
    <name evidence="1" type="ORF">EVAR_38824_1</name>
</gene>
<evidence type="ECO:0000313" key="2">
    <source>
        <dbReference type="Proteomes" id="UP000299102"/>
    </source>
</evidence>
<dbReference type="Proteomes" id="UP000299102">
    <property type="component" value="Unassembled WGS sequence"/>
</dbReference>
<dbReference type="AlphaFoldDB" id="A0A4C1XNH9"/>
<evidence type="ECO:0000313" key="1">
    <source>
        <dbReference type="EMBL" id="GBP65486.1"/>
    </source>
</evidence>
<proteinExistence type="predicted"/>
<protein>
    <submittedName>
        <fullName evidence="1">Uncharacterized protein</fullName>
    </submittedName>
</protein>
<organism evidence="1 2">
    <name type="scientific">Eumeta variegata</name>
    <name type="common">Bagworm moth</name>
    <name type="synonym">Eumeta japonica</name>
    <dbReference type="NCBI Taxonomy" id="151549"/>
    <lineage>
        <taxon>Eukaryota</taxon>
        <taxon>Metazoa</taxon>
        <taxon>Ecdysozoa</taxon>
        <taxon>Arthropoda</taxon>
        <taxon>Hexapoda</taxon>
        <taxon>Insecta</taxon>
        <taxon>Pterygota</taxon>
        <taxon>Neoptera</taxon>
        <taxon>Endopterygota</taxon>
        <taxon>Lepidoptera</taxon>
        <taxon>Glossata</taxon>
        <taxon>Ditrysia</taxon>
        <taxon>Tineoidea</taxon>
        <taxon>Psychidae</taxon>
        <taxon>Oiketicinae</taxon>
        <taxon>Eumeta</taxon>
    </lineage>
</organism>
<accession>A0A4C1XNH9</accession>